<reference evidence="3 4" key="1">
    <citation type="submission" date="2016-07" db="EMBL/GenBank/DDBJ databases">
        <title>Genomic analysis of zinc-resistant bacterium Mucilaginibacter pedocola TBZ30.</title>
        <authorList>
            <person name="Huang J."/>
            <person name="Tang J."/>
        </authorList>
    </citation>
    <scope>NUCLEOTIDE SEQUENCE [LARGE SCALE GENOMIC DNA]</scope>
    <source>
        <strain evidence="3 4">TBZ30</strain>
    </source>
</reference>
<gene>
    <name evidence="3" type="ORF">BC343_00650</name>
</gene>
<dbReference type="Gene3D" id="3.10.450.50">
    <property type="match status" value="1"/>
</dbReference>
<dbReference type="SUPFAM" id="SSF54427">
    <property type="entry name" value="NTF2-like"/>
    <property type="match status" value="1"/>
</dbReference>
<evidence type="ECO:0000259" key="2">
    <source>
        <dbReference type="Pfam" id="PF14534"/>
    </source>
</evidence>
<evidence type="ECO:0000313" key="3">
    <source>
        <dbReference type="EMBL" id="OOQ61618.1"/>
    </source>
</evidence>
<dbReference type="EMBL" id="MBTF01000001">
    <property type="protein sequence ID" value="OOQ61618.1"/>
    <property type="molecule type" value="Genomic_DNA"/>
</dbReference>
<dbReference type="InterPro" id="IPR032710">
    <property type="entry name" value="NTF2-like_dom_sf"/>
</dbReference>
<dbReference type="Proteomes" id="UP000189739">
    <property type="component" value="Unassembled WGS sequence"/>
</dbReference>
<feature type="signal peptide" evidence="1">
    <location>
        <begin position="1"/>
        <end position="18"/>
    </location>
</feature>
<dbReference type="RefSeq" id="WP_078345789.1">
    <property type="nucleotide sequence ID" value="NZ_MBTF01000001.1"/>
</dbReference>
<evidence type="ECO:0000313" key="4">
    <source>
        <dbReference type="Proteomes" id="UP000189739"/>
    </source>
</evidence>
<protein>
    <recommendedName>
        <fullName evidence="2">DUF4440 domain-containing protein</fullName>
    </recommendedName>
</protein>
<sequence>MKTILTIAAILFAFAAHAQTAAEKEILDLSKAKFRWQIERKVDSLADMFDDNLVFVHSNGMTSDKQKTLDGLRNGFPIYNTTDVKEASVRFFGKTAVLIGQAYFELTMNNARSSYNLVYTEVYQKTGKKWKLIVRQAASLPPSPTK</sequence>
<dbReference type="OrthoDB" id="5383110at2"/>
<dbReference type="STRING" id="1792845.BC343_00650"/>
<feature type="chain" id="PRO_5010535743" description="DUF4440 domain-containing protein" evidence="1">
    <location>
        <begin position="19"/>
        <end position="146"/>
    </location>
</feature>
<dbReference type="Pfam" id="PF14534">
    <property type="entry name" value="DUF4440"/>
    <property type="match status" value="1"/>
</dbReference>
<comment type="caution">
    <text evidence="3">The sequence shown here is derived from an EMBL/GenBank/DDBJ whole genome shotgun (WGS) entry which is preliminary data.</text>
</comment>
<dbReference type="AlphaFoldDB" id="A0A1S9PM30"/>
<proteinExistence type="predicted"/>
<organism evidence="3 4">
    <name type="scientific">Mucilaginibacter pedocola</name>
    <dbReference type="NCBI Taxonomy" id="1792845"/>
    <lineage>
        <taxon>Bacteria</taxon>
        <taxon>Pseudomonadati</taxon>
        <taxon>Bacteroidota</taxon>
        <taxon>Sphingobacteriia</taxon>
        <taxon>Sphingobacteriales</taxon>
        <taxon>Sphingobacteriaceae</taxon>
        <taxon>Mucilaginibacter</taxon>
    </lineage>
</organism>
<accession>A0A1S9PM30</accession>
<keyword evidence="4" id="KW-1185">Reference proteome</keyword>
<dbReference type="InterPro" id="IPR027843">
    <property type="entry name" value="DUF4440"/>
</dbReference>
<feature type="domain" description="DUF4440" evidence="2">
    <location>
        <begin position="26"/>
        <end position="132"/>
    </location>
</feature>
<evidence type="ECO:0000256" key="1">
    <source>
        <dbReference type="SAM" id="SignalP"/>
    </source>
</evidence>
<keyword evidence="1" id="KW-0732">Signal</keyword>
<name>A0A1S9PM30_9SPHI</name>